<proteinExistence type="predicted"/>
<reference evidence="2 4" key="1">
    <citation type="journal article" date="2008" name="Genome Biol.">
        <title>The genome sequence of the model ascomycete fungus Podospora anserina.</title>
        <authorList>
            <person name="Espagne E."/>
            <person name="Lespinet O."/>
            <person name="Malagnac F."/>
            <person name="Da Silva C."/>
            <person name="Jaillon O."/>
            <person name="Porcel B.M."/>
            <person name="Couloux A."/>
            <person name="Aury J.-M."/>
            <person name="Segurens B."/>
            <person name="Poulain J."/>
            <person name="Anthouard V."/>
            <person name="Grossetete S."/>
            <person name="Khalili H."/>
            <person name="Coppin E."/>
            <person name="Dequard-Chablat M."/>
            <person name="Picard M."/>
            <person name="Contamine V."/>
            <person name="Arnaise S."/>
            <person name="Bourdais A."/>
            <person name="Berteaux-Lecellier V."/>
            <person name="Gautheret D."/>
            <person name="de Vries R.P."/>
            <person name="Battaglia E."/>
            <person name="Coutinho P.M."/>
            <person name="Danchin E.G.J."/>
            <person name="Henrissat B."/>
            <person name="El Khoury R."/>
            <person name="Sainsard-Chanet A."/>
            <person name="Boivin A."/>
            <person name="Pinan-Lucarre B."/>
            <person name="Sellem C.H."/>
            <person name="Debuchy R."/>
            <person name="Wincker P."/>
            <person name="Weissenbach J."/>
            <person name="Silar P."/>
        </authorList>
    </citation>
    <scope>NUCLEOTIDE SEQUENCE [LARGE SCALE GENOMIC DNA]</scope>
    <source>
        <strain evidence="4">S / ATCC MYA-4624 / DSM 980 / FGSC 10383</strain>
        <strain evidence="2">S mat+</strain>
    </source>
</reference>
<evidence type="ECO:0000313" key="3">
    <source>
        <dbReference type="EMBL" id="CDP25430.1"/>
    </source>
</evidence>
<reference evidence="2" key="2">
    <citation type="submission" date="2008-07" db="EMBL/GenBank/DDBJ databases">
        <authorList>
            <person name="Genoscope - CEA"/>
        </authorList>
    </citation>
    <scope>NUCLEOTIDE SEQUENCE</scope>
    <source>
        <strain evidence="2">S mat+</strain>
    </source>
</reference>
<evidence type="ECO:0000313" key="4">
    <source>
        <dbReference type="Proteomes" id="UP000001197"/>
    </source>
</evidence>
<dbReference type="PANTHER" id="PTHR48182:SF3">
    <property type="entry name" value="DUF676 DOMAIN-CONTAINING PROTEIN"/>
    <property type="match status" value="1"/>
</dbReference>
<feature type="compositionally biased region" description="Polar residues" evidence="1">
    <location>
        <begin position="33"/>
        <end position="77"/>
    </location>
</feature>
<dbReference type="EMBL" id="FO904937">
    <property type="protein sequence ID" value="CDP25430.1"/>
    <property type="molecule type" value="Genomic_DNA"/>
</dbReference>
<dbReference type="STRING" id="515849.B2B5F5"/>
<reference evidence="4" key="3">
    <citation type="journal article" date="2014" name="Genetics">
        <title>Maintaining two mating types: Structure of the mating type locus and its role in heterokaryosis in Podospora anserina.</title>
        <authorList>
            <person name="Grognet P."/>
            <person name="Bidard F."/>
            <person name="Kuchly C."/>
            <person name="Tong L.C.H."/>
            <person name="Coppin E."/>
            <person name="Benkhali J.A."/>
            <person name="Couloux A."/>
            <person name="Wincker P."/>
            <person name="Debuchy R."/>
            <person name="Silar P."/>
        </authorList>
    </citation>
    <scope>GENOME REANNOTATION</scope>
    <source>
        <strain evidence="4">S / ATCC MYA-4624 / DSM 980 / FGSC 10383</strain>
    </source>
</reference>
<dbReference type="OrthoDB" id="4583487at2759"/>
<dbReference type="GeneID" id="6196624"/>
<feature type="compositionally biased region" description="Basic and acidic residues" evidence="1">
    <location>
        <begin position="120"/>
        <end position="131"/>
    </location>
</feature>
<gene>
    <name evidence="2" type="ORF">PODANS_2_4500</name>
</gene>
<dbReference type="HOGENOM" id="CLU_687212_0_0_1"/>
<dbReference type="EMBL" id="CU640366">
    <property type="protein sequence ID" value="CAP73030.1"/>
    <property type="molecule type" value="Genomic_DNA"/>
</dbReference>
<accession>B2B5F5</accession>
<sequence>MDQPKPTTNEAKNETPGLSGAPKSPNPGDGPPQVSTAATNTASKPNGTQPDPPTTSQSAGDPQTSSATKVAPSTTPEDATKPATEKPVVTAQESKSASKPLPGPEVPVVPSNTAQTSTDVKQKGPTEDASKPKTTKGPGGLPAMITVERKYLGLRKLVEPAEEETDIDLVFIHGIGADPYKTWTHKATKVNWLDDKSMLPADLPRARILYFGYQSNFPGLIDAITGLIFLGTPHAGVDGNSALSTEGDIYRAIVAAQVKTHLETLEVMTHNNQMLHGIVQDFNQVLKNEVKVQPEIYSFYEMYASSIGKLGGIGSLPQEFVVTQSSATVYGHGSTGLNADHFNMNTFEDNEDANYDSVRQQIVKMAKVARENQERRKQVGKVVPHQGFGALVRPWGLFAEN</sequence>
<dbReference type="eggNOG" id="ENOG502SSYQ">
    <property type="taxonomic scope" value="Eukaryota"/>
</dbReference>
<evidence type="ECO:0000256" key="1">
    <source>
        <dbReference type="SAM" id="MobiDB-lite"/>
    </source>
</evidence>
<dbReference type="Proteomes" id="UP000001197">
    <property type="component" value="Chromosome 2"/>
</dbReference>
<protein>
    <submittedName>
        <fullName evidence="2">Podospora anserina S mat+ genomic DNA chromosome 2, supercontig 2</fullName>
    </submittedName>
</protein>
<dbReference type="InterPro" id="IPR052374">
    <property type="entry name" value="SERAC1"/>
</dbReference>
<feature type="compositionally biased region" description="Polar residues" evidence="1">
    <location>
        <begin position="1"/>
        <end position="10"/>
    </location>
</feature>
<name>B2B5F5_PODAN</name>
<organism evidence="2">
    <name type="scientific">Podospora anserina (strain S / ATCC MYA-4624 / DSM 980 / FGSC 10383)</name>
    <name type="common">Pleurage anserina</name>
    <dbReference type="NCBI Taxonomy" id="515849"/>
    <lineage>
        <taxon>Eukaryota</taxon>
        <taxon>Fungi</taxon>
        <taxon>Dikarya</taxon>
        <taxon>Ascomycota</taxon>
        <taxon>Pezizomycotina</taxon>
        <taxon>Sordariomycetes</taxon>
        <taxon>Sordariomycetidae</taxon>
        <taxon>Sordariales</taxon>
        <taxon>Podosporaceae</taxon>
        <taxon>Podospora</taxon>
        <taxon>Podospora anserina</taxon>
    </lineage>
</organism>
<evidence type="ECO:0000313" key="2">
    <source>
        <dbReference type="EMBL" id="CAP73030.1"/>
    </source>
</evidence>
<reference evidence="3" key="4">
    <citation type="submission" date="2014-09" db="EMBL/GenBank/DDBJ databases">
        <title>Maintaining two mating types: Structure of the mating type locus and its role in heterokaryosis in Podospora anserina.</title>
        <authorList>
            <person name="Grognet P."/>
            <person name="Bidard F."/>
            <person name="Kuchly C."/>
            <person name="Chan Ho Tong L."/>
            <person name="Coppin E."/>
            <person name="Ait Benkhali J."/>
            <person name="Couloux A."/>
            <person name="Wincker P."/>
            <person name="Debuchy R."/>
            <person name="Silar P."/>
        </authorList>
    </citation>
    <scope>NUCLEOTIDE SEQUENCE</scope>
</reference>
<dbReference type="KEGG" id="pan:PODANSg8247"/>
<feature type="compositionally biased region" description="Polar residues" evidence="1">
    <location>
        <begin position="110"/>
        <end position="119"/>
    </location>
</feature>
<dbReference type="PANTHER" id="PTHR48182">
    <property type="entry name" value="PROTEIN SERAC1"/>
    <property type="match status" value="1"/>
</dbReference>
<dbReference type="InParanoid" id="B2B5F5"/>
<dbReference type="AlphaFoldDB" id="B2B5F5"/>
<dbReference type="VEuPathDB" id="FungiDB:PODANS_2_4500"/>
<keyword evidence="4" id="KW-1185">Reference proteome</keyword>
<dbReference type="RefSeq" id="XP_001911205.1">
    <property type="nucleotide sequence ID" value="XM_001911170.1"/>
</dbReference>
<feature type="region of interest" description="Disordered" evidence="1">
    <location>
        <begin position="1"/>
        <end position="142"/>
    </location>
</feature>